<dbReference type="Gene3D" id="3.10.450.160">
    <property type="entry name" value="inner membrane protein cigr"/>
    <property type="match status" value="1"/>
</dbReference>
<reference evidence="2" key="3">
    <citation type="submission" date="2020-09" db="EMBL/GenBank/DDBJ databases">
        <authorList>
            <person name="Sun Q."/>
            <person name="Zhou Y."/>
        </authorList>
    </citation>
    <scope>NUCLEOTIDE SEQUENCE</scope>
    <source>
        <strain evidence="2">CGMCC 1.14984</strain>
    </source>
</reference>
<feature type="chain" id="PRO_5035240531" evidence="1">
    <location>
        <begin position="24"/>
        <end position="128"/>
    </location>
</feature>
<dbReference type="Proteomes" id="UP000818603">
    <property type="component" value="Unassembled WGS sequence"/>
</dbReference>
<evidence type="ECO:0000313" key="5">
    <source>
        <dbReference type="Proteomes" id="UP000818603"/>
    </source>
</evidence>
<reference evidence="2" key="1">
    <citation type="journal article" date="2014" name="Int. J. Syst. Evol. Microbiol.">
        <title>Complete genome sequence of Corynebacterium casei LMG S-19264T (=DSM 44701T), isolated from a smear-ripened cheese.</title>
        <authorList>
            <consortium name="US DOE Joint Genome Institute (JGI-PGF)"/>
            <person name="Walter F."/>
            <person name="Albersmeier A."/>
            <person name="Kalinowski J."/>
            <person name="Ruckert C."/>
        </authorList>
    </citation>
    <scope>NUCLEOTIDE SEQUENCE</scope>
    <source>
        <strain evidence="2">CGMCC 1.14984</strain>
    </source>
</reference>
<dbReference type="EMBL" id="BMGZ01000001">
    <property type="protein sequence ID" value="GGH92874.1"/>
    <property type="molecule type" value="Genomic_DNA"/>
</dbReference>
<organism evidence="2 4">
    <name type="scientific">Aquisalinus luteolus</name>
    <dbReference type="NCBI Taxonomy" id="1566827"/>
    <lineage>
        <taxon>Bacteria</taxon>
        <taxon>Pseudomonadati</taxon>
        <taxon>Pseudomonadota</taxon>
        <taxon>Alphaproteobacteria</taxon>
        <taxon>Parvularculales</taxon>
        <taxon>Parvularculaceae</taxon>
        <taxon>Aquisalinus</taxon>
    </lineage>
</organism>
<keyword evidence="1" id="KW-0732">Signal</keyword>
<dbReference type="Proteomes" id="UP000621856">
    <property type="component" value="Unassembled WGS sequence"/>
</dbReference>
<accession>A0A8J3ET52</accession>
<dbReference type="Pfam" id="PF11776">
    <property type="entry name" value="RcnB"/>
    <property type="match status" value="1"/>
</dbReference>
<sequence length="128" mass="14677">MLTRALFLSTIAGGLLFAAPASADPKHCPPGHAKKGWCSADYGYYVNDDYRQRDRDRLRDAYEQGYRDGQRNAWRVGDRLDRDYRVLRDYGDYGLRRPPQGYYYAETSGEILLIEAATQVISALVNQY</sequence>
<reference evidence="3 5" key="2">
    <citation type="submission" date="2020-02" db="EMBL/GenBank/DDBJ databases">
        <title>Genome sequence of Parvularcula flava strain NH6-79.</title>
        <authorList>
            <person name="Abdul Karim M.H."/>
            <person name="Lam M.Q."/>
            <person name="Chen S.J."/>
            <person name="Yahya A."/>
            <person name="Shahir S."/>
            <person name="Shamsir M.S."/>
            <person name="Chong C.S."/>
        </authorList>
    </citation>
    <scope>NUCLEOTIDE SEQUENCE [LARGE SCALE GENOMIC DNA]</scope>
    <source>
        <strain evidence="3 5">NH6-79</strain>
    </source>
</reference>
<dbReference type="EMBL" id="VCJR02000001">
    <property type="protein sequence ID" value="NHK26612.1"/>
    <property type="molecule type" value="Genomic_DNA"/>
</dbReference>
<comment type="caution">
    <text evidence="2">The sequence shown here is derived from an EMBL/GenBank/DDBJ whole genome shotgun (WGS) entry which is preliminary data.</text>
</comment>
<keyword evidence="5" id="KW-1185">Reference proteome</keyword>
<name>A0A8J3ET52_9PROT</name>
<dbReference type="InterPro" id="IPR024572">
    <property type="entry name" value="RcnB"/>
</dbReference>
<dbReference type="RefSeq" id="WP_155136466.1">
    <property type="nucleotide sequence ID" value="NZ_BMGZ01000001.1"/>
</dbReference>
<evidence type="ECO:0000256" key="1">
    <source>
        <dbReference type="SAM" id="SignalP"/>
    </source>
</evidence>
<protein>
    <submittedName>
        <fullName evidence="2">Uncharacterized protein</fullName>
    </submittedName>
</protein>
<evidence type="ECO:0000313" key="3">
    <source>
        <dbReference type="EMBL" id="NHK26612.1"/>
    </source>
</evidence>
<feature type="signal peptide" evidence="1">
    <location>
        <begin position="1"/>
        <end position="23"/>
    </location>
</feature>
<dbReference type="AlphaFoldDB" id="A0A8J3ET52"/>
<evidence type="ECO:0000313" key="2">
    <source>
        <dbReference type="EMBL" id="GGH92874.1"/>
    </source>
</evidence>
<gene>
    <name evidence="3" type="ORF">FF098_001665</name>
    <name evidence="2" type="ORF">GCM10011355_03390</name>
</gene>
<evidence type="ECO:0000313" key="4">
    <source>
        <dbReference type="Proteomes" id="UP000621856"/>
    </source>
</evidence>
<proteinExistence type="predicted"/>